<dbReference type="EMBL" id="JABBWM010000074">
    <property type="protein sequence ID" value="KAG2095458.1"/>
    <property type="molecule type" value="Genomic_DNA"/>
</dbReference>
<protein>
    <submittedName>
        <fullName evidence="2">Uncharacterized protein</fullName>
    </submittedName>
</protein>
<name>A0A9P7EY35_9AGAM</name>
<keyword evidence="1" id="KW-0472">Membrane</keyword>
<proteinExistence type="predicted"/>
<dbReference type="RefSeq" id="XP_041287883.1">
    <property type="nucleotide sequence ID" value="XM_041438706.1"/>
</dbReference>
<accession>A0A9P7EY35</accession>
<dbReference type="Proteomes" id="UP000823399">
    <property type="component" value="Unassembled WGS sequence"/>
</dbReference>
<sequence>MTSNCLSLAHVVTSFIVHLWLYPYLASCTGACAFFLRSIQLEKVTGLIWLPGPQACKSAFPNPFPCESGRQFYVGYCDAQQYIPISSVHRFTDAPLALAPRLTLA</sequence>
<keyword evidence="1" id="KW-0812">Transmembrane</keyword>
<gene>
    <name evidence="2" type="ORF">F5147DRAFT_718383</name>
</gene>
<comment type="caution">
    <text evidence="2">The sequence shown here is derived from an EMBL/GenBank/DDBJ whole genome shotgun (WGS) entry which is preliminary data.</text>
</comment>
<evidence type="ECO:0000313" key="2">
    <source>
        <dbReference type="EMBL" id="KAG2095458.1"/>
    </source>
</evidence>
<organism evidence="2 3">
    <name type="scientific">Suillus discolor</name>
    <dbReference type="NCBI Taxonomy" id="1912936"/>
    <lineage>
        <taxon>Eukaryota</taxon>
        <taxon>Fungi</taxon>
        <taxon>Dikarya</taxon>
        <taxon>Basidiomycota</taxon>
        <taxon>Agaricomycotina</taxon>
        <taxon>Agaricomycetes</taxon>
        <taxon>Agaricomycetidae</taxon>
        <taxon>Boletales</taxon>
        <taxon>Suillineae</taxon>
        <taxon>Suillaceae</taxon>
        <taxon>Suillus</taxon>
    </lineage>
</organism>
<dbReference type="OrthoDB" id="2665100at2759"/>
<dbReference type="GeneID" id="64700965"/>
<dbReference type="AlphaFoldDB" id="A0A9P7EY35"/>
<keyword evidence="3" id="KW-1185">Reference proteome</keyword>
<keyword evidence="1" id="KW-1133">Transmembrane helix</keyword>
<feature type="transmembrane region" description="Helical" evidence="1">
    <location>
        <begin position="15"/>
        <end position="36"/>
    </location>
</feature>
<evidence type="ECO:0000313" key="3">
    <source>
        <dbReference type="Proteomes" id="UP000823399"/>
    </source>
</evidence>
<evidence type="ECO:0000256" key="1">
    <source>
        <dbReference type="SAM" id="Phobius"/>
    </source>
</evidence>
<reference evidence="2" key="1">
    <citation type="journal article" date="2020" name="New Phytol.">
        <title>Comparative genomics reveals dynamic genome evolution in host specialist ectomycorrhizal fungi.</title>
        <authorList>
            <person name="Lofgren L.A."/>
            <person name="Nguyen N.H."/>
            <person name="Vilgalys R."/>
            <person name="Ruytinx J."/>
            <person name="Liao H.L."/>
            <person name="Branco S."/>
            <person name="Kuo A."/>
            <person name="LaButti K."/>
            <person name="Lipzen A."/>
            <person name="Andreopoulos W."/>
            <person name="Pangilinan J."/>
            <person name="Riley R."/>
            <person name="Hundley H."/>
            <person name="Na H."/>
            <person name="Barry K."/>
            <person name="Grigoriev I.V."/>
            <person name="Stajich J.E."/>
            <person name="Kennedy P.G."/>
        </authorList>
    </citation>
    <scope>NUCLEOTIDE SEQUENCE</scope>
    <source>
        <strain evidence="2">FC423</strain>
    </source>
</reference>